<evidence type="ECO:0000256" key="2">
    <source>
        <dbReference type="ARBA" id="ARBA00022490"/>
    </source>
</evidence>
<comment type="similarity">
    <text evidence="1">Belongs to the class-I aminoacyl-tRNA synthetase family. MetG type 1 subfamily.</text>
</comment>
<dbReference type="InterPro" id="IPR029038">
    <property type="entry name" value="MetRS_Zn"/>
</dbReference>
<comment type="caution">
    <text evidence="11">The sequence shown here is derived from an EMBL/GenBank/DDBJ whole genome shotgun (WGS) entry which is preliminary data.</text>
</comment>
<dbReference type="InterPro" id="IPR015413">
    <property type="entry name" value="Methionyl/Leucyl_tRNA_Synth"/>
</dbReference>
<dbReference type="SUPFAM" id="SSF52374">
    <property type="entry name" value="Nucleotidylyl transferase"/>
    <property type="match status" value="1"/>
</dbReference>
<dbReference type="SUPFAM" id="SSF57770">
    <property type="entry name" value="Methionyl-tRNA synthetase (MetRS), Zn-domain"/>
    <property type="match status" value="1"/>
</dbReference>
<keyword evidence="4 9" id="KW-0547">Nucleotide-binding</keyword>
<comment type="catalytic activity">
    <reaction evidence="8">
        <text>tRNA(Met) + L-methionine + ATP = L-methionyl-tRNA(Met) + AMP + diphosphate</text>
        <dbReference type="Rhea" id="RHEA:13481"/>
        <dbReference type="Rhea" id="RHEA-COMP:9667"/>
        <dbReference type="Rhea" id="RHEA-COMP:9698"/>
        <dbReference type="ChEBI" id="CHEBI:30616"/>
        <dbReference type="ChEBI" id="CHEBI:33019"/>
        <dbReference type="ChEBI" id="CHEBI:57844"/>
        <dbReference type="ChEBI" id="CHEBI:78442"/>
        <dbReference type="ChEBI" id="CHEBI:78530"/>
        <dbReference type="ChEBI" id="CHEBI:456215"/>
        <dbReference type="EC" id="6.1.1.10"/>
    </reaction>
</comment>
<keyword evidence="5 9" id="KW-0067">ATP-binding</keyword>
<dbReference type="GO" id="GO:0005524">
    <property type="term" value="F:ATP binding"/>
    <property type="evidence" value="ECO:0007669"/>
    <property type="project" value="UniProtKB-KW"/>
</dbReference>
<evidence type="ECO:0000259" key="10">
    <source>
        <dbReference type="Pfam" id="PF09334"/>
    </source>
</evidence>
<evidence type="ECO:0000256" key="6">
    <source>
        <dbReference type="ARBA" id="ARBA00022917"/>
    </source>
</evidence>
<proteinExistence type="inferred from homology"/>
<dbReference type="PANTHER" id="PTHR45765:SF1">
    <property type="entry name" value="METHIONINE--TRNA LIGASE, CYTOPLASMIC"/>
    <property type="match status" value="1"/>
</dbReference>
<feature type="domain" description="Methionyl/Leucyl tRNA synthetase" evidence="10">
    <location>
        <begin position="23"/>
        <end position="405"/>
    </location>
</feature>
<dbReference type="Gene3D" id="2.20.28.20">
    <property type="entry name" value="Methionyl-tRNA synthetase, Zn-domain"/>
    <property type="match status" value="1"/>
</dbReference>
<dbReference type="EMBL" id="LGTO01000007">
    <property type="protein sequence ID" value="KNE19216.1"/>
    <property type="molecule type" value="Genomic_DNA"/>
</dbReference>
<name>A0A0L0QKX8_VIRPA</name>
<evidence type="ECO:0000256" key="4">
    <source>
        <dbReference type="ARBA" id="ARBA00022741"/>
    </source>
</evidence>
<sequence length="552" mass="63909">MNSINWKIKIGNNKEGKKMSKMFVTATPPTPNGDLHIGHLAGPYLGADVYSRFKKLQGNDVSYITYGDDNQSYVSTTANNKKIDPVAMVENNNTTIMSTLRAANIEVDLYKTPLGNNKHTNYVLTFFLELYNSGKLKKKTKDILYCEDCNLYLYESFVKGLCPYCKNESSGNLCEACGQINDPIELEHPTCTICGTTPKTTQYTGLFFPINEYKDKLKKFYSSRTTWRAQLTEYCNYIVSKDIPDYPVTYPSSWGIPVPIEEFKGQVINVWFEMYPGILESIESDNIYSDNYTTNSTLIQFLGFDNSFFNSVLHIASAFAIDRDELLPEHIITNYFYLLDEKKFSTSKGHALWGSKILQNIPSDNLRFYLSLTNPEHMQTNFSLDNFFKANKKMTNKWEEAINRYVDIVNQDFKGTIPKTDSIHYQATSLIQRTKNNLERYYDLQQFSLRKAAHELEDYMDSIKDYLDRIVIPLKDKDVHMYKRHVANFSYILSSLAIFSFPIMPNFSRKLYRNLGAKDSDLKWENLYNIDTFTEVGNEKQFFFSVISRRKS</sequence>
<dbReference type="GO" id="GO:0004825">
    <property type="term" value="F:methionine-tRNA ligase activity"/>
    <property type="evidence" value="ECO:0007669"/>
    <property type="project" value="UniProtKB-EC"/>
</dbReference>
<evidence type="ECO:0000256" key="3">
    <source>
        <dbReference type="ARBA" id="ARBA00022598"/>
    </source>
</evidence>
<evidence type="ECO:0000256" key="7">
    <source>
        <dbReference type="ARBA" id="ARBA00023146"/>
    </source>
</evidence>
<dbReference type="InterPro" id="IPR014729">
    <property type="entry name" value="Rossmann-like_a/b/a_fold"/>
</dbReference>
<evidence type="ECO:0000313" key="11">
    <source>
        <dbReference type="EMBL" id="KNE19216.1"/>
    </source>
</evidence>
<dbReference type="Pfam" id="PF09334">
    <property type="entry name" value="tRNA-synt_1g"/>
    <property type="match status" value="1"/>
</dbReference>
<protein>
    <recommendedName>
        <fullName evidence="10">Methionyl/Leucyl tRNA synthetase domain-containing protein</fullName>
    </recommendedName>
</protein>
<dbReference type="AlphaFoldDB" id="A0A0L0QKX8"/>
<accession>A0A0L0QKX8</accession>
<evidence type="ECO:0000256" key="1">
    <source>
        <dbReference type="ARBA" id="ARBA00008258"/>
    </source>
</evidence>
<dbReference type="SUPFAM" id="SSF47323">
    <property type="entry name" value="Anticodon-binding domain of a subclass of class I aminoacyl-tRNA synthetases"/>
    <property type="match status" value="1"/>
</dbReference>
<evidence type="ECO:0000256" key="8">
    <source>
        <dbReference type="ARBA" id="ARBA00047364"/>
    </source>
</evidence>
<keyword evidence="2" id="KW-0963">Cytoplasm</keyword>
<dbReference type="PROSITE" id="PS00178">
    <property type="entry name" value="AA_TRNA_LIGASE_I"/>
    <property type="match status" value="1"/>
</dbReference>
<organism evidence="11 12">
    <name type="scientific">Virgibacillus pantothenticus</name>
    <dbReference type="NCBI Taxonomy" id="1473"/>
    <lineage>
        <taxon>Bacteria</taxon>
        <taxon>Bacillati</taxon>
        <taxon>Bacillota</taxon>
        <taxon>Bacilli</taxon>
        <taxon>Bacillales</taxon>
        <taxon>Bacillaceae</taxon>
        <taxon>Virgibacillus</taxon>
    </lineage>
</organism>
<evidence type="ECO:0000256" key="5">
    <source>
        <dbReference type="ARBA" id="ARBA00022840"/>
    </source>
</evidence>
<dbReference type="InterPro" id="IPR023458">
    <property type="entry name" value="Met-tRNA_ligase_1"/>
</dbReference>
<dbReference type="GO" id="GO:0005829">
    <property type="term" value="C:cytosol"/>
    <property type="evidence" value="ECO:0007669"/>
    <property type="project" value="TreeGrafter"/>
</dbReference>
<dbReference type="Gene3D" id="1.10.730.10">
    <property type="entry name" value="Isoleucyl-tRNA Synthetase, Domain 1"/>
    <property type="match status" value="1"/>
</dbReference>
<evidence type="ECO:0000256" key="9">
    <source>
        <dbReference type="RuleBase" id="RU363039"/>
    </source>
</evidence>
<dbReference type="Gene3D" id="3.40.50.620">
    <property type="entry name" value="HUPs"/>
    <property type="match status" value="1"/>
</dbReference>
<dbReference type="PATRIC" id="fig|1473.5.peg.913"/>
<keyword evidence="6 9" id="KW-0648">Protein biosynthesis</keyword>
<dbReference type="GO" id="GO:0006431">
    <property type="term" value="P:methionyl-tRNA aminoacylation"/>
    <property type="evidence" value="ECO:0007669"/>
    <property type="project" value="TreeGrafter"/>
</dbReference>
<keyword evidence="3 9" id="KW-0436">Ligase</keyword>
<dbReference type="InterPro" id="IPR001412">
    <property type="entry name" value="aa-tRNA-synth_I_CS"/>
</dbReference>
<evidence type="ECO:0000313" key="12">
    <source>
        <dbReference type="Proteomes" id="UP000036780"/>
    </source>
</evidence>
<dbReference type="PANTHER" id="PTHR45765">
    <property type="entry name" value="METHIONINE--TRNA LIGASE"/>
    <property type="match status" value="1"/>
</dbReference>
<dbReference type="Proteomes" id="UP000036780">
    <property type="component" value="Unassembled WGS sequence"/>
</dbReference>
<reference evidence="12" key="1">
    <citation type="submission" date="2015-07" db="EMBL/GenBank/DDBJ databases">
        <title>Fjat-10053 dsm26.</title>
        <authorList>
            <person name="Liu B."/>
            <person name="Wang J."/>
            <person name="Zhu Y."/>
            <person name="Liu G."/>
            <person name="Chen Q."/>
            <person name="Chen Z."/>
            <person name="Lan J."/>
            <person name="Che J."/>
            <person name="Ge C."/>
            <person name="Shi H."/>
            <person name="Pan Z."/>
            <person name="Liu X."/>
        </authorList>
    </citation>
    <scope>NUCLEOTIDE SEQUENCE [LARGE SCALE GENOMIC DNA]</scope>
    <source>
        <strain evidence="12">DSM 26</strain>
    </source>
</reference>
<dbReference type="InterPro" id="IPR009080">
    <property type="entry name" value="tRNAsynth_Ia_anticodon-bd"/>
</dbReference>
<keyword evidence="12" id="KW-1185">Reference proteome</keyword>
<keyword evidence="7 9" id="KW-0030">Aminoacyl-tRNA synthetase</keyword>
<gene>
    <name evidence="11" type="ORF">AFK71_11820</name>
</gene>